<evidence type="ECO:0000256" key="4">
    <source>
        <dbReference type="ARBA" id="ARBA00011738"/>
    </source>
</evidence>
<comment type="pathway">
    <text evidence="2">Cofactor biosynthesis; thiamine diphosphate biosynthesis.</text>
</comment>
<keyword evidence="5" id="KW-0808">Transferase</keyword>
<dbReference type="InterPro" id="IPR027939">
    <property type="entry name" value="NMT1/THI5"/>
</dbReference>
<comment type="subunit">
    <text evidence="4">Homodimer.</text>
</comment>
<dbReference type="EMBL" id="LC066377">
    <property type="protein sequence ID" value="BAT28750.1"/>
    <property type="molecule type" value="Genomic_DNA"/>
</dbReference>
<evidence type="ECO:0000256" key="1">
    <source>
        <dbReference type="ARBA" id="ARBA00003469"/>
    </source>
</evidence>
<dbReference type="GO" id="GO:0016740">
    <property type="term" value="F:transferase activity"/>
    <property type="evidence" value="ECO:0007669"/>
    <property type="project" value="UniProtKB-KW"/>
</dbReference>
<proteinExistence type="inferred from homology"/>
<evidence type="ECO:0000256" key="6">
    <source>
        <dbReference type="ARBA" id="ARBA00022723"/>
    </source>
</evidence>
<comment type="similarity">
    <text evidence="3">Belongs to the NMT1/THI5 family.</text>
</comment>
<evidence type="ECO:0000256" key="7">
    <source>
        <dbReference type="ARBA" id="ARBA00022898"/>
    </source>
</evidence>
<dbReference type="SUPFAM" id="SSF53850">
    <property type="entry name" value="Periplasmic binding protein-like II"/>
    <property type="match status" value="1"/>
</dbReference>
<dbReference type="RefSeq" id="WP_083507568.1">
    <property type="nucleotide sequence ID" value="NZ_BBWR01000002.1"/>
</dbReference>
<evidence type="ECO:0000256" key="5">
    <source>
        <dbReference type="ARBA" id="ARBA00022679"/>
    </source>
</evidence>
<keyword evidence="9" id="KW-0408">Iron</keyword>
<evidence type="ECO:0000256" key="11">
    <source>
        <dbReference type="ARBA" id="ARBA00048179"/>
    </source>
</evidence>
<keyword evidence="8" id="KW-0784">Thiamine biosynthesis</keyword>
<dbReference type="Gene3D" id="3.40.190.10">
    <property type="entry name" value="Periplasmic binding protein-like II"/>
    <property type="match status" value="2"/>
</dbReference>
<dbReference type="Pfam" id="PF09084">
    <property type="entry name" value="NMT1"/>
    <property type="match status" value="1"/>
</dbReference>
<organism evidence="13">
    <name type="scientific">Aureimonas frigidaquae</name>
    <dbReference type="NCBI Taxonomy" id="424757"/>
    <lineage>
        <taxon>Bacteria</taxon>
        <taxon>Pseudomonadati</taxon>
        <taxon>Pseudomonadota</taxon>
        <taxon>Alphaproteobacteria</taxon>
        <taxon>Hyphomicrobiales</taxon>
        <taxon>Aurantimonadaceae</taxon>
        <taxon>Aureimonas</taxon>
    </lineage>
</organism>
<name>A0A0P0Z3Z5_9HYPH</name>
<dbReference type="PANTHER" id="PTHR31528:SF1">
    <property type="entry name" value="4-AMINO-5-HYDROXYMETHYL-2-METHYLPYRIMIDINE PHOSPHATE SYNTHASE THI11-RELATED"/>
    <property type="match status" value="1"/>
</dbReference>
<comment type="catalytic activity">
    <reaction evidence="11">
        <text>N(6)-(pyridoxal phosphate)-L-lysyl-[4-amino-5-hydroxymethyl-2-methylpyrimidine phosphate synthase] + L-histidyl-[4-amino-5-hydroxymethyl-2-methylpyrimidine phosphate synthase] + 2 Fe(3+) + 4 H2O = L-lysyl-[4-amino-5-hydroxymethyl-2-methylpyrimidine phosphate synthase] + (2S)-2-amino-5-hydroxy-4-oxopentanoyl-[4-amino-5-hydroxymethyl-2-methylpyrimidine phosphate synthase] + 4-amino-2-methyl-5-(phosphooxymethyl)pyrimidine + 3-oxopropanoate + 2 Fe(2+) + 2 H(+)</text>
        <dbReference type="Rhea" id="RHEA:65756"/>
        <dbReference type="Rhea" id="RHEA-COMP:16892"/>
        <dbReference type="Rhea" id="RHEA-COMP:16893"/>
        <dbReference type="Rhea" id="RHEA-COMP:16894"/>
        <dbReference type="Rhea" id="RHEA-COMP:16895"/>
        <dbReference type="ChEBI" id="CHEBI:15377"/>
        <dbReference type="ChEBI" id="CHEBI:15378"/>
        <dbReference type="ChEBI" id="CHEBI:29033"/>
        <dbReference type="ChEBI" id="CHEBI:29034"/>
        <dbReference type="ChEBI" id="CHEBI:29969"/>
        <dbReference type="ChEBI" id="CHEBI:29979"/>
        <dbReference type="ChEBI" id="CHEBI:33190"/>
        <dbReference type="ChEBI" id="CHEBI:58354"/>
        <dbReference type="ChEBI" id="CHEBI:143915"/>
        <dbReference type="ChEBI" id="CHEBI:157692"/>
    </reaction>
    <physiologicalReaction direction="left-to-right" evidence="11">
        <dbReference type="Rhea" id="RHEA:65757"/>
    </physiologicalReaction>
</comment>
<evidence type="ECO:0000313" key="13">
    <source>
        <dbReference type="EMBL" id="BAT28750.1"/>
    </source>
</evidence>
<keyword evidence="6" id="KW-0479">Metal-binding</keyword>
<dbReference type="OrthoDB" id="5372616at2"/>
<keyword evidence="7" id="KW-0663">Pyridoxal phosphate</keyword>
<evidence type="ECO:0000256" key="10">
    <source>
        <dbReference type="ARBA" id="ARBA00033171"/>
    </source>
</evidence>
<comment type="function">
    <text evidence="1">Responsible for the formation of the pyrimidine heterocycle in the thiamine biosynthesis pathway. Catalyzes the formation of hydroxymethylpyrimidine phosphate (HMP-P) from histidine and pyridoxal phosphate (PLP). The protein uses PLP and the active site histidine to form HMP-P, generating an inactive enzyme. The enzyme can only undergo a single turnover, which suggests it is a suicide enzyme.</text>
</comment>
<reference evidence="13" key="1">
    <citation type="journal article" date="2015" name="Proc. Natl. Acad. Sci. U.S.A.">
        <title>Bacterial clade with the ribosomal RNA operon on a small plasmid rather than the chromosome.</title>
        <authorList>
            <person name="Anda M."/>
            <person name="Ohtsubo Y."/>
            <person name="Okubo T."/>
            <person name="Sugawara M."/>
            <person name="Nagata Y."/>
            <person name="Tsuda M."/>
            <person name="Minamisawa K."/>
            <person name="Mitsui H."/>
        </authorList>
    </citation>
    <scope>NUCLEOTIDE SEQUENCE</scope>
    <source>
        <strain evidence="13">JCM 14755</strain>
    </source>
</reference>
<dbReference type="InterPro" id="IPR015168">
    <property type="entry name" value="SsuA/THI5"/>
</dbReference>
<feature type="domain" description="SsuA/THI5-like" evidence="12">
    <location>
        <begin position="48"/>
        <end position="251"/>
    </location>
</feature>
<evidence type="ECO:0000256" key="2">
    <source>
        <dbReference type="ARBA" id="ARBA00004948"/>
    </source>
</evidence>
<accession>A0A0P0Z3Z5</accession>
<sequence length="332" mass="35344">MIVPARSALSRRHFLAATAGIATLARHSFAHAQTQDVALQLSWLHSVQFAGSYVAQERGFWQEEGLAVTLMPGGPNAPVEPPVAAGTALIGISAADYAANAVAAGAPFRIIGVAMQKNPFAIASLATAPVREPADLKGRRIGMALANTPVLQALCRLNGVDIESIEIVPTQYDIAPLIAGQVDCLLCWETDLPVAMTVRGIDNVTMLLADYGYSIHSQTYIATDDSIANRRAELVGLLRGEARGWDAVAADTPAAVRLTLDRFADQGLDPAVQELQAERQKPLMYSADTQAHGFGWFSDASVAANVETLALIGKSATPQLWNRSLIEEAHGR</sequence>
<dbReference type="GO" id="GO:0009228">
    <property type="term" value="P:thiamine biosynthetic process"/>
    <property type="evidence" value="ECO:0007669"/>
    <property type="project" value="UniProtKB-KW"/>
</dbReference>
<evidence type="ECO:0000256" key="8">
    <source>
        <dbReference type="ARBA" id="ARBA00022977"/>
    </source>
</evidence>
<protein>
    <recommendedName>
        <fullName evidence="10">Thiamine pyrimidine synthase</fullName>
    </recommendedName>
</protein>
<evidence type="ECO:0000256" key="3">
    <source>
        <dbReference type="ARBA" id="ARBA00009406"/>
    </source>
</evidence>
<dbReference type="PANTHER" id="PTHR31528">
    <property type="entry name" value="4-AMINO-5-HYDROXYMETHYL-2-METHYLPYRIMIDINE PHOSPHATE SYNTHASE THI11-RELATED"/>
    <property type="match status" value="1"/>
</dbReference>
<evidence type="ECO:0000256" key="9">
    <source>
        <dbReference type="ARBA" id="ARBA00023004"/>
    </source>
</evidence>
<dbReference type="AlphaFoldDB" id="A0A0P0Z3Z5"/>
<dbReference type="GO" id="GO:0046872">
    <property type="term" value="F:metal ion binding"/>
    <property type="evidence" value="ECO:0007669"/>
    <property type="project" value="UniProtKB-KW"/>
</dbReference>
<evidence type="ECO:0000259" key="12">
    <source>
        <dbReference type="Pfam" id="PF09084"/>
    </source>
</evidence>